<evidence type="ECO:0000313" key="3">
    <source>
        <dbReference type="EMBL" id="RBP74209.1"/>
    </source>
</evidence>
<keyword evidence="6" id="KW-1185">Reference proteome</keyword>
<dbReference type="Proteomes" id="UP000252795">
    <property type="component" value="Unassembled WGS sequence"/>
</dbReference>
<gene>
    <name evidence="4" type="ORF">DET51_105338</name>
    <name evidence="3" type="ORF">DET64_105339</name>
</gene>
<keyword evidence="2" id="KW-0732">Signal</keyword>
<evidence type="ECO:0000313" key="5">
    <source>
        <dbReference type="Proteomes" id="UP000252795"/>
    </source>
</evidence>
<feature type="compositionally biased region" description="Basic and acidic residues" evidence="1">
    <location>
        <begin position="51"/>
        <end position="61"/>
    </location>
</feature>
<comment type="caution">
    <text evidence="4">The sequence shown here is derived from an EMBL/GenBank/DDBJ whole genome shotgun (WGS) entry which is preliminary data.</text>
</comment>
<evidence type="ECO:0008006" key="7">
    <source>
        <dbReference type="Google" id="ProtNLM"/>
    </source>
</evidence>
<feature type="chain" id="PRO_5016977683" description="DUF5666 domain-containing protein" evidence="2">
    <location>
        <begin position="23"/>
        <end position="83"/>
    </location>
</feature>
<feature type="signal peptide" evidence="2">
    <location>
        <begin position="1"/>
        <end position="22"/>
    </location>
</feature>
<dbReference type="AlphaFoldDB" id="A0A368V1H5"/>
<reference evidence="4 5" key="1">
    <citation type="submission" date="2018-07" db="EMBL/GenBank/DDBJ databases">
        <title>Freshwater and sediment microbial communities from various areas in North America, analyzing microbe dynamics in response to fracking.</title>
        <authorList>
            <person name="Lamendella R."/>
        </authorList>
    </citation>
    <scope>NUCLEOTIDE SEQUENCE [LARGE SCALE GENOMIC DNA]</scope>
    <source>
        <strain evidence="4 5">114E</strain>
        <strain evidence="3 6">114E_o</strain>
    </source>
</reference>
<name>A0A368V1H5_MARNT</name>
<evidence type="ECO:0000313" key="4">
    <source>
        <dbReference type="EMBL" id="RCW34958.1"/>
    </source>
</evidence>
<proteinExistence type="predicted"/>
<dbReference type="Proteomes" id="UP000253065">
    <property type="component" value="Unassembled WGS sequence"/>
</dbReference>
<dbReference type="RefSeq" id="WP_113879790.1">
    <property type="nucleotide sequence ID" value="NZ_JAEMWY010000001.1"/>
</dbReference>
<sequence length="83" mass="8856">MRKFVLITLASVFAAAALPANATLADRKSDEARSEQAQPAPYSGQIVIRGEIQDRDAESHAAKPAPYSGQIVIRGQVQPESHG</sequence>
<evidence type="ECO:0000256" key="2">
    <source>
        <dbReference type="SAM" id="SignalP"/>
    </source>
</evidence>
<feature type="compositionally biased region" description="Basic and acidic residues" evidence="1">
    <location>
        <begin position="25"/>
        <end position="34"/>
    </location>
</feature>
<evidence type="ECO:0000313" key="6">
    <source>
        <dbReference type="Proteomes" id="UP000253065"/>
    </source>
</evidence>
<accession>A0A368V1H5</accession>
<protein>
    <recommendedName>
        <fullName evidence="7">DUF5666 domain-containing protein</fullName>
    </recommendedName>
</protein>
<dbReference type="EMBL" id="QNSA01000005">
    <property type="protein sequence ID" value="RBP74209.1"/>
    <property type="molecule type" value="Genomic_DNA"/>
</dbReference>
<dbReference type="EMBL" id="QPJB01000005">
    <property type="protein sequence ID" value="RCW34958.1"/>
    <property type="molecule type" value="Genomic_DNA"/>
</dbReference>
<feature type="region of interest" description="Disordered" evidence="1">
    <location>
        <begin position="24"/>
        <end position="83"/>
    </location>
</feature>
<evidence type="ECO:0000256" key="1">
    <source>
        <dbReference type="SAM" id="MobiDB-lite"/>
    </source>
</evidence>
<organism evidence="4 5">
    <name type="scientific">Marinobacter nauticus</name>
    <name type="common">Marinobacter hydrocarbonoclasticus</name>
    <name type="synonym">Marinobacter aquaeolei</name>
    <dbReference type="NCBI Taxonomy" id="2743"/>
    <lineage>
        <taxon>Bacteria</taxon>
        <taxon>Pseudomonadati</taxon>
        <taxon>Pseudomonadota</taxon>
        <taxon>Gammaproteobacteria</taxon>
        <taxon>Pseudomonadales</taxon>
        <taxon>Marinobacteraceae</taxon>
        <taxon>Marinobacter</taxon>
    </lineage>
</organism>